<evidence type="ECO:0000313" key="6">
    <source>
        <dbReference type="EMBL" id="RSM87059.1"/>
    </source>
</evidence>
<evidence type="ECO:0000256" key="3">
    <source>
        <dbReference type="ARBA" id="ARBA00023125"/>
    </source>
</evidence>
<dbReference type="Proteomes" id="UP000287547">
    <property type="component" value="Unassembled WGS sequence"/>
</dbReference>
<dbReference type="InterPro" id="IPR000847">
    <property type="entry name" value="LysR_HTH_N"/>
</dbReference>
<dbReference type="PROSITE" id="PS50931">
    <property type="entry name" value="HTH_LYSR"/>
    <property type="match status" value="1"/>
</dbReference>
<protein>
    <submittedName>
        <fullName evidence="6">LysR family transcriptional regulator</fullName>
    </submittedName>
</protein>
<dbReference type="GO" id="GO:0032993">
    <property type="term" value="C:protein-DNA complex"/>
    <property type="evidence" value="ECO:0007669"/>
    <property type="project" value="TreeGrafter"/>
</dbReference>
<dbReference type="CDD" id="cd08434">
    <property type="entry name" value="PBP2_GltC_like"/>
    <property type="match status" value="1"/>
</dbReference>
<dbReference type="Pfam" id="PF03466">
    <property type="entry name" value="LysR_substrate"/>
    <property type="match status" value="1"/>
</dbReference>
<keyword evidence="4" id="KW-0804">Transcription</keyword>
<dbReference type="AlphaFoldDB" id="A0A428ZG66"/>
<dbReference type="Gene3D" id="1.10.10.10">
    <property type="entry name" value="Winged helix-like DNA-binding domain superfamily/Winged helix DNA-binding domain"/>
    <property type="match status" value="1"/>
</dbReference>
<dbReference type="InterPro" id="IPR036388">
    <property type="entry name" value="WH-like_DNA-bd_sf"/>
</dbReference>
<accession>A0A428ZG66</accession>
<reference evidence="6 7" key="1">
    <citation type="submission" date="2018-05" db="EMBL/GenBank/DDBJ databases">
        <title>Evolution of GPA BGCs.</title>
        <authorList>
            <person name="Waglechner N."/>
            <person name="Wright G.D."/>
        </authorList>
    </citation>
    <scope>NUCLEOTIDE SEQUENCE [LARGE SCALE GENOMIC DNA]</scope>
    <source>
        <strain evidence="6 7">A82846</strain>
    </source>
</reference>
<dbReference type="InterPro" id="IPR005119">
    <property type="entry name" value="LysR_subst-bd"/>
</dbReference>
<evidence type="ECO:0000313" key="7">
    <source>
        <dbReference type="Proteomes" id="UP000287547"/>
    </source>
</evidence>
<gene>
    <name evidence="6" type="ORF">DMH04_11905</name>
</gene>
<dbReference type="PANTHER" id="PTHR30346">
    <property type="entry name" value="TRANSCRIPTIONAL DUAL REGULATOR HCAR-RELATED"/>
    <property type="match status" value="1"/>
</dbReference>
<dbReference type="InterPro" id="IPR036390">
    <property type="entry name" value="WH_DNA-bd_sf"/>
</dbReference>
<name>A0A428ZG66_KIBAR</name>
<dbReference type="GO" id="GO:0003700">
    <property type="term" value="F:DNA-binding transcription factor activity"/>
    <property type="evidence" value="ECO:0007669"/>
    <property type="project" value="InterPro"/>
</dbReference>
<evidence type="ECO:0000256" key="1">
    <source>
        <dbReference type="ARBA" id="ARBA00009437"/>
    </source>
</evidence>
<dbReference type="SUPFAM" id="SSF46785">
    <property type="entry name" value="Winged helix' DNA-binding domain"/>
    <property type="match status" value="1"/>
</dbReference>
<proteinExistence type="inferred from homology"/>
<sequence length="326" mass="35329">MPRVNLSTPLDVKELQLIRPIRHHEPIDTQAHESLAASIAPRLAMLRSLALEGNVTRVAAALGVPQPTVSRWLAALATEVGAPVVVKDGRGVRLTRAGQLLVDAASSAMGAFEAGTRQVIEEVDPDSGRVVLGFLHMLGRSLIPELLRAFRFRHPRVRFGLIQASRADVIARLQSGEVDLAFFGPPPDEPDLAWTPLQRQELRVVLPDTHRLAGRAKVRIAELAREDFVGLEHGFGLRQITDDMCAEAGFTPRMAFEGQESDTVRGLVAAGLGVAILPEVEVPTPGLVEISLSPRASRLVALVWPAHDQLTPAVRAFRDFASAQEA</sequence>
<evidence type="ECO:0000256" key="2">
    <source>
        <dbReference type="ARBA" id="ARBA00023015"/>
    </source>
</evidence>
<organism evidence="6 7">
    <name type="scientific">Kibdelosporangium aridum</name>
    <dbReference type="NCBI Taxonomy" id="2030"/>
    <lineage>
        <taxon>Bacteria</taxon>
        <taxon>Bacillati</taxon>
        <taxon>Actinomycetota</taxon>
        <taxon>Actinomycetes</taxon>
        <taxon>Pseudonocardiales</taxon>
        <taxon>Pseudonocardiaceae</taxon>
        <taxon>Kibdelosporangium</taxon>
    </lineage>
</organism>
<dbReference type="OrthoDB" id="9803735at2"/>
<keyword evidence="3" id="KW-0238">DNA-binding</keyword>
<dbReference type="Gene3D" id="3.40.190.290">
    <property type="match status" value="1"/>
</dbReference>
<feature type="domain" description="HTH lysR-type" evidence="5">
    <location>
        <begin position="43"/>
        <end position="95"/>
    </location>
</feature>
<dbReference type="Pfam" id="PF00126">
    <property type="entry name" value="HTH_1"/>
    <property type="match status" value="1"/>
</dbReference>
<comment type="caution">
    <text evidence="6">The sequence shown here is derived from an EMBL/GenBank/DDBJ whole genome shotgun (WGS) entry which is preliminary data.</text>
</comment>
<dbReference type="GO" id="GO:0003677">
    <property type="term" value="F:DNA binding"/>
    <property type="evidence" value="ECO:0007669"/>
    <property type="project" value="UniProtKB-KW"/>
</dbReference>
<evidence type="ECO:0000259" key="5">
    <source>
        <dbReference type="PROSITE" id="PS50931"/>
    </source>
</evidence>
<keyword evidence="2" id="KW-0805">Transcription regulation</keyword>
<dbReference type="SUPFAM" id="SSF53850">
    <property type="entry name" value="Periplasmic binding protein-like II"/>
    <property type="match status" value="1"/>
</dbReference>
<dbReference type="EMBL" id="QHKI01000007">
    <property type="protein sequence ID" value="RSM87059.1"/>
    <property type="molecule type" value="Genomic_DNA"/>
</dbReference>
<comment type="similarity">
    <text evidence="1">Belongs to the LysR transcriptional regulatory family.</text>
</comment>
<dbReference type="PANTHER" id="PTHR30346:SF28">
    <property type="entry name" value="HTH-TYPE TRANSCRIPTIONAL REGULATOR CYNR"/>
    <property type="match status" value="1"/>
</dbReference>
<evidence type="ECO:0000256" key="4">
    <source>
        <dbReference type="ARBA" id="ARBA00023163"/>
    </source>
</evidence>